<keyword evidence="2" id="KW-1185">Reference proteome</keyword>
<evidence type="ECO:0000313" key="1">
    <source>
        <dbReference type="EMBL" id="RIB25757.1"/>
    </source>
</evidence>
<dbReference type="Proteomes" id="UP000266673">
    <property type="component" value="Unassembled WGS sequence"/>
</dbReference>
<gene>
    <name evidence="1" type="ORF">C2G38_2165179</name>
</gene>
<evidence type="ECO:0000313" key="2">
    <source>
        <dbReference type="Proteomes" id="UP000266673"/>
    </source>
</evidence>
<accession>A0A397VWQ6</accession>
<dbReference type="EMBL" id="QKWP01000163">
    <property type="protein sequence ID" value="RIB25757.1"/>
    <property type="molecule type" value="Genomic_DNA"/>
</dbReference>
<protein>
    <submittedName>
        <fullName evidence="1">Uncharacterized protein</fullName>
    </submittedName>
</protein>
<reference evidence="1 2" key="1">
    <citation type="submission" date="2018-06" db="EMBL/GenBank/DDBJ databases">
        <title>Comparative genomics reveals the genomic features of Rhizophagus irregularis, R. cerebriforme, R. diaphanum and Gigaspora rosea, and their symbiotic lifestyle signature.</title>
        <authorList>
            <person name="Morin E."/>
            <person name="San Clemente H."/>
            <person name="Chen E.C.H."/>
            <person name="De La Providencia I."/>
            <person name="Hainaut M."/>
            <person name="Kuo A."/>
            <person name="Kohler A."/>
            <person name="Murat C."/>
            <person name="Tang N."/>
            <person name="Roy S."/>
            <person name="Loubradou J."/>
            <person name="Henrissat B."/>
            <person name="Grigoriev I.V."/>
            <person name="Corradi N."/>
            <person name="Roux C."/>
            <person name="Martin F.M."/>
        </authorList>
    </citation>
    <scope>NUCLEOTIDE SEQUENCE [LARGE SCALE GENOMIC DNA]</scope>
    <source>
        <strain evidence="1 2">DAOM 194757</strain>
    </source>
</reference>
<proteinExistence type="predicted"/>
<sequence length="273" mass="32147">MVTLFKELVDMGKNPDTFDEPGSKTSFSEKEEKAVDYVYRRRLTMGISSSITDVIQQLAKIQYEFSHQQTAETLKRKLLGRVTSLLLGYEYPYHPDHRPSSKWYLSPEVVIRFLLANESVFENMSESDEYEWKHLLDSRILESPLVKRVVNLSKSDDIFSKNLTNGNNFMTASYHIKRFYMAESDELDAYIIEFLANDRFNWQPDEESLIEREKDLRDAIYKHNKWNHYLRAYKNVANAVFLGKQEDIKPNLVFDEGEAINEINGSTDERKWR</sequence>
<comment type="caution">
    <text evidence="1">The sequence shown here is derived from an EMBL/GenBank/DDBJ whole genome shotgun (WGS) entry which is preliminary data.</text>
</comment>
<dbReference type="AlphaFoldDB" id="A0A397VWQ6"/>
<dbReference type="OrthoDB" id="2434333at2759"/>
<organism evidence="1 2">
    <name type="scientific">Gigaspora rosea</name>
    <dbReference type="NCBI Taxonomy" id="44941"/>
    <lineage>
        <taxon>Eukaryota</taxon>
        <taxon>Fungi</taxon>
        <taxon>Fungi incertae sedis</taxon>
        <taxon>Mucoromycota</taxon>
        <taxon>Glomeromycotina</taxon>
        <taxon>Glomeromycetes</taxon>
        <taxon>Diversisporales</taxon>
        <taxon>Gigasporaceae</taxon>
        <taxon>Gigaspora</taxon>
    </lineage>
</organism>
<name>A0A397VWQ6_9GLOM</name>